<keyword evidence="4 7" id="KW-0233">DNA recombination</keyword>
<dbReference type="NCBIfam" id="TIGR00613">
    <property type="entry name" value="reco"/>
    <property type="match status" value="1"/>
</dbReference>
<dbReference type="AlphaFoldDB" id="A0AAW4WGH1"/>
<organism evidence="9 10">
    <name type="scientific">Roseburia amylophila</name>
    <dbReference type="NCBI Taxonomy" id="2981794"/>
    <lineage>
        <taxon>Bacteria</taxon>
        <taxon>Bacillati</taxon>
        <taxon>Bacillota</taxon>
        <taxon>Clostridia</taxon>
        <taxon>Lachnospirales</taxon>
        <taxon>Lachnospiraceae</taxon>
        <taxon>Roseburia</taxon>
    </lineage>
</organism>
<dbReference type="Gene3D" id="6.20.220.20">
    <property type="entry name" value="Recombination protein O, zinc-binding domain"/>
    <property type="match status" value="1"/>
</dbReference>
<dbReference type="Pfam" id="PF02565">
    <property type="entry name" value="RecO_C"/>
    <property type="match status" value="1"/>
</dbReference>
<feature type="domain" description="DNA replication/recombination mediator RecO N-terminal" evidence="8">
    <location>
        <begin position="7"/>
        <end position="80"/>
    </location>
</feature>
<evidence type="ECO:0000259" key="8">
    <source>
        <dbReference type="Pfam" id="PF11967"/>
    </source>
</evidence>
<dbReference type="RefSeq" id="WP_227709447.1">
    <property type="nucleotide sequence ID" value="NZ_JAJEQW010000001.1"/>
</dbReference>
<comment type="function">
    <text evidence="7">Involved in DNA repair and RecF pathway recombination.</text>
</comment>
<dbReference type="EMBL" id="JAJEQW010000001">
    <property type="protein sequence ID" value="MCC2240917.1"/>
    <property type="molecule type" value="Genomic_DNA"/>
</dbReference>
<dbReference type="InterPro" id="IPR003717">
    <property type="entry name" value="RecO"/>
</dbReference>
<comment type="similarity">
    <text evidence="1 7">Belongs to the RecO family.</text>
</comment>
<evidence type="ECO:0000313" key="9">
    <source>
        <dbReference type="EMBL" id="MCC2240917.1"/>
    </source>
</evidence>
<dbReference type="PANTHER" id="PTHR33991:SF1">
    <property type="entry name" value="DNA REPAIR PROTEIN RECO"/>
    <property type="match status" value="1"/>
</dbReference>
<evidence type="ECO:0000256" key="5">
    <source>
        <dbReference type="ARBA" id="ARBA00023204"/>
    </source>
</evidence>
<reference evidence="9" key="1">
    <citation type="submission" date="2021-10" db="EMBL/GenBank/DDBJ databases">
        <title>Anaerobic single-cell dispensing facilitates the cultivation of human gut bacteria.</title>
        <authorList>
            <person name="Afrizal A."/>
        </authorList>
    </citation>
    <scope>NUCLEOTIDE SEQUENCE</scope>
    <source>
        <strain evidence="9">CLA-AA-H204</strain>
    </source>
</reference>
<protein>
    <recommendedName>
        <fullName evidence="2 7">DNA repair protein RecO</fullName>
    </recommendedName>
    <alternativeName>
        <fullName evidence="6 7">Recombination protein O</fullName>
    </alternativeName>
</protein>
<dbReference type="HAMAP" id="MF_00201">
    <property type="entry name" value="RecO"/>
    <property type="match status" value="1"/>
</dbReference>
<sequence length="246" mass="28583">MGTNVMVTGMVLTAMPISEYDKRITILTLERGKITAFARGARRPNSTLLAACNPFSFGQFEVYEGRTSYNVVRAEIKNYFTELTTDLNDTYYGFYFLEMAEYYAQENSDDREMLKLLYQSLKALGKKNFDNRLVRVIYELKMMVLNGVYPNLFSCQKCGRKELMQFFSVQRAGLLCDSCSETEHGRRLDASTIYTMQYIITTESAKLFHFAVSEKVLFELIRTVKEFREKYAPHTFKSEQFLEGLF</sequence>
<evidence type="ECO:0000256" key="1">
    <source>
        <dbReference type="ARBA" id="ARBA00007452"/>
    </source>
</evidence>
<dbReference type="InterPro" id="IPR037278">
    <property type="entry name" value="ARFGAP/RecO"/>
</dbReference>
<dbReference type="InterPro" id="IPR022572">
    <property type="entry name" value="DNA_rep/recomb_RecO_N"/>
</dbReference>
<dbReference type="PANTHER" id="PTHR33991">
    <property type="entry name" value="DNA REPAIR PROTEIN RECO"/>
    <property type="match status" value="1"/>
</dbReference>
<gene>
    <name evidence="7 9" type="primary">recO</name>
    <name evidence="9" type="ORF">LKD47_01195</name>
</gene>
<dbReference type="Gene3D" id="1.20.1440.120">
    <property type="entry name" value="Recombination protein O, C-terminal domain"/>
    <property type="match status" value="1"/>
</dbReference>
<evidence type="ECO:0000256" key="3">
    <source>
        <dbReference type="ARBA" id="ARBA00022763"/>
    </source>
</evidence>
<evidence type="ECO:0000256" key="2">
    <source>
        <dbReference type="ARBA" id="ARBA00021310"/>
    </source>
</evidence>
<proteinExistence type="inferred from homology"/>
<dbReference type="SUPFAM" id="SSF50249">
    <property type="entry name" value="Nucleic acid-binding proteins"/>
    <property type="match status" value="1"/>
</dbReference>
<name>A0AAW4WGH1_9FIRM</name>
<dbReference type="Gene3D" id="2.40.50.140">
    <property type="entry name" value="Nucleic acid-binding proteins"/>
    <property type="match status" value="1"/>
</dbReference>
<dbReference type="InterPro" id="IPR012340">
    <property type="entry name" value="NA-bd_OB-fold"/>
</dbReference>
<evidence type="ECO:0000256" key="7">
    <source>
        <dbReference type="HAMAP-Rule" id="MF_00201"/>
    </source>
</evidence>
<dbReference type="Pfam" id="PF11967">
    <property type="entry name" value="RecO_N"/>
    <property type="match status" value="1"/>
</dbReference>
<evidence type="ECO:0000313" key="10">
    <source>
        <dbReference type="Proteomes" id="UP001198893"/>
    </source>
</evidence>
<dbReference type="GO" id="GO:0006302">
    <property type="term" value="P:double-strand break repair"/>
    <property type="evidence" value="ECO:0007669"/>
    <property type="project" value="TreeGrafter"/>
</dbReference>
<dbReference type="GO" id="GO:0006310">
    <property type="term" value="P:DNA recombination"/>
    <property type="evidence" value="ECO:0007669"/>
    <property type="project" value="UniProtKB-UniRule"/>
</dbReference>
<comment type="caution">
    <text evidence="9">The sequence shown here is derived from an EMBL/GenBank/DDBJ whole genome shotgun (WGS) entry which is preliminary data.</text>
</comment>
<evidence type="ECO:0000256" key="4">
    <source>
        <dbReference type="ARBA" id="ARBA00023172"/>
    </source>
</evidence>
<dbReference type="GO" id="GO:0043590">
    <property type="term" value="C:bacterial nucleoid"/>
    <property type="evidence" value="ECO:0007669"/>
    <property type="project" value="TreeGrafter"/>
</dbReference>
<keyword evidence="5 7" id="KW-0234">DNA repair</keyword>
<dbReference type="InterPro" id="IPR042242">
    <property type="entry name" value="RecO_C"/>
</dbReference>
<dbReference type="Proteomes" id="UP001198893">
    <property type="component" value="Unassembled WGS sequence"/>
</dbReference>
<dbReference type="SUPFAM" id="SSF57863">
    <property type="entry name" value="ArfGap/RecO-like zinc finger"/>
    <property type="match status" value="1"/>
</dbReference>
<accession>A0AAW4WGH1</accession>
<keyword evidence="3 7" id="KW-0227">DNA damage</keyword>
<evidence type="ECO:0000256" key="6">
    <source>
        <dbReference type="ARBA" id="ARBA00033409"/>
    </source>
</evidence>